<comment type="caution">
    <text evidence="1">The sequence shown here is derived from an EMBL/GenBank/DDBJ whole genome shotgun (WGS) entry which is preliminary data.</text>
</comment>
<evidence type="ECO:0000313" key="1">
    <source>
        <dbReference type="EMBL" id="CAG8491346.1"/>
    </source>
</evidence>
<dbReference type="Proteomes" id="UP000789366">
    <property type="component" value="Unassembled WGS sequence"/>
</dbReference>
<reference evidence="1" key="1">
    <citation type="submission" date="2021-06" db="EMBL/GenBank/DDBJ databases">
        <authorList>
            <person name="Kallberg Y."/>
            <person name="Tangrot J."/>
            <person name="Rosling A."/>
        </authorList>
    </citation>
    <scope>NUCLEOTIDE SEQUENCE</scope>
    <source>
        <strain evidence="1">28 12/20/2015</strain>
    </source>
</reference>
<proteinExistence type="predicted"/>
<organism evidence="1 2">
    <name type="scientific">Cetraspora pellucida</name>
    <dbReference type="NCBI Taxonomy" id="1433469"/>
    <lineage>
        <taxon>Eukaryota</taxon>
        <taxon>Fungi</taxon>
        <taxon>Fungi incertae sedis</taxon>
        <taxon>Mucoromycota</taxon>
        <taxon>Glomeromycotina</taxon>
        <taxon>Glomeromycetes</taxon>
        <taxon>Diversisporales</taxon>
        <taxon>Gigasporaceae</taxon>
        <taxon>Cetraspora</taxon>
    </lineage>
</organism>
<evidence type="ECO:0000313" key="2">
    <source>
        <dbReference type="Proteomes" id="UP000789366"/>
    </source>
</evidence>
<dbReference type="EMBL" id="CAJVPW010001751">
    <property type="protein sequence ID" value="CAG8491346.1"/>
    <property type="molecule type" value="Genomic_DNA"/>
</dbReference>
<name>A0ACA9KVA8_9GLOM</name>
<accession>A0ACA9KVA8</accession>
<gene>
    <name evidence="1" type="ORF">SPELUC_LOCUS2572</name>
</gene>
<sequence>MPYSKFSNMDPNFTNEIHNSARKYYRLACLRGKTLEPYATQNAILTLVTPTKDKEVVIYLSKEQHCYCPIYKFTSVDGLYVAHVGQIQKELTGVKRFYSFLRHTVKLDSSENHLPNIVALKAVAHKVELNYVDPLKEFLYVVYDKENEEFTEIFVETEHVPETSEEPTFEDVMTLWIALNARALQVTKHFKKLASTKKVPVDYVVSMPVEDPRVRLRRAACEGNLHLIKRLIAKTNMQNPDPVNGWTTLMYATRYGHDRVVEYLLKNGHEEVELSRIMKLYITSFPNSVNMVNKQGQTALIYAAKYGNLEPIKLILEHEADINQTDFEGNTALHYAAAWERFDAVTVLIERGCQFAVKNHSGWTALDYSYSMELKSHLQECALSYHEETKLIRRRHHLKINVDSLISIDSIPTTVRSATYPPGRPTGELFDSTPNESYSNENLSPNVINPVKRKESLPW</sequence>
<protein>
    <submittedName>
        <fullName evidence="1">15486_t:CDS:1</fullName>
    </submittedName>
</protein>
<keyword evidence="2" id="KW-1185">Reference proteome</keyword>